<dbReference type="NCBIfam" id="TIGR02136">
    <property type="entry name" value="ptsS_2"/>
    <property type="match status" value="1"/>
</dbReference>
<dbReference type="Proteomes" id="UP000267250">
    <property type="component" value="Chromosome"/>
</dbReference>
<evidence type="ECO:0000313" key="14">
    <source>
        <dbReference type="Proteomes" id="UP000267250"/>
    </source>
</evidence>
<dbReference type="CDD" id="cd13653">
    <property type="entry name" value="PBP2_phosphate_like_1"/>
    <property type="match status" value="1"/>
</dbReference>
<dbReference type="GO" id="GO:0042301">
    <property type="term" value="F:phosphate ion binding"/>
    <property type="evidence" value="ECO:0007669"/>
    <property type="project" value="UniProtKB-UniRule"/>
</dbReference>
<evidence type="ECO:0000256" key="3">
    <source>
        <dbReference type="ARBA" id="ARBA00008725"/>
    </source>
</evidence>
<keyword evidence="14" id="KW-1185">Reference proteome</keyword>
<keyword evidence="5 10" id="KW-0813">Transport</keyword>
<keyword evidence="8 10" id="KW-0564">Palmitate</keyword>
<accession>A0A3Q9HSU3</accession>
<organism evidence="13 14">
    <name type="scientific">Anoxybacter fermentans</name>
    <dbReference type="NCBI Taxonomy" id="1323375"/>
    <lineage>
        <taxon>Bacteria</taxon>
        <taxon>Bacillati</taxon>
        <taxon>Bacillota</taxon>
        <taxon>Clostridia</taxon>
        <taxon>Halanaerobiales</taxon>
        <taxon>Anoxybacter</taxon>
    </lineage>
</organism>
<comment type="similarity">
    <text evidence="3 10">Belongs to the PstS family.</text>
</comment>
<evidence type="ECO:0000313" key="13">
    <source>
        <dbReference type="EMBL" id="AZR74466.1"/>
    </source>
</evidence>
<evidence type="ECO:0000256" key="2">
    <source>
        <dbReference type="ARBA" id="ARBA00004193"/>
    </source>
</evidence>
<evidence type="ECO:0000259" key="12">
    <source>
        <dbReference type="Pfam" id="PF12849"/>
    </source>
</evidence>
<evidence type="ECO:0000256" key="5">
    <source>
        <dbReference type="ARBA" id="ARBA00022448"/>
    </source>
</evidence>
<dbReference type="InterPro" id="IPR050811">
    <property type="entry name" value="Phosphate_ABC_transporter"/>
</dbReference>
<keyword evidence="11" id="KW-0812">Transmembrane</keyword>
<comment type="function">
    <text evidence="1">Part of the ABC transporter complex PstSACB involved in phosphate import.</text>
</comment>
<sequence>MRSKKVLGLIVLVVLIFGGIFVLKGIMSGGDKNKEEMLSGQLQIKGSDTIVNLAQILAEHYMKKRPEVAVAVTGGGSGVGIAALINGKIDIANASRAIKDKEIKQAKERDIEPVPFVIGMDGVSFIVNENNPVKELSLEQLGAIYRGEITNWKDVGGKDQKIVLYGRQSNSGTYAFVQEFVLNGDYSQNMMRMNGNAQIVEAVKADEAGIGYVGVGYIKDENGNKIPGLNILSVKKDENSPAYNPLDTEAVKAGNYPIVRPLYEYTNGTPQGIVRDWIEFVLSEEGQKIVESEGFFGVPVNYAVQNEKNLK</sequence>
<keyword evidence="11" id="KW-1133">Transmembrane helix</keyword>
<dbReference type="InterPro" id="IPR024370">
    <property type="entry name" value="PBP_domain"/>
</dbReference>
<dbReference type="AlphaFoldDB" id="A0A3Q9HSU3"/>
<dbReference type="KEGG" id="aft:BBF96_14370"/>
<name>A0A3Q9HSU3_9FIRM</name>
<evidence type="ECO:0000256" key="8">
    <source>
        <dbReference type="ARBA" id="ARBA00023139"/>
    </source>
</evidence>
<evidence type="ECO:0000256" key="11">
    <source>
        <dbReference type="SAM" id="Phobius"/>
    </source>
</evidence>
<comment type="function">
    <text evidence="10">Involved in the system for phosphate transport across the cytoplasmic membrane.</text>
</comment>
<dbReference type="GO" id="GO:0005886">
    <property type="term" value="C:plasma membrane"/>
    <property type="evidence" value="ECO:0007669"/>
    <property type="project" value="UniProtKB-SubCell"/>
</dbReference>
<keyword evidence="9 10" id="KW-0449">Lipoprotein</keyword>
<evidence type="ECO:0000256" key="7">
    <source>
        <dbReference type="ARBA" id="ARBA00022729"/>
    </source>
</evidence>
<evidence type="ECO:0000256" key="6">
    <source>
        <dbReference type="ARBA" id="ARBA00022592"/>
    </source>
</evidence>
<gene>
    <name evidence="13" type="ORF">BBF96_14370</name>
</gene>
<keyword evidence="10" id="KW-1003">Cell membrane</keyword>
<keyword evidence="11" id="KW-0472">Membrane</keyword>
<dbReference type="GO" id="GO:0006817">
    <property type="term" value="P:phosphate ion transport"/>
    <property type="evidence" value="ECO:0007669"/>
    <property type="project" value="UniProtKB-UniRule"/>
</dbReference>
<dbReference type="InterPro" id="IPR011862">
    <property type="entry name" value="Phos-bd"/>
</dbReference>
<feature type="transmembrane region" description="Helical" evidence="11">
    <location>
        <begin position="6"/>
        <end position="27"/>
    </location>
</feature>
<evidence type="ECO:0000256" key="1">
    <source>
        <dbReference type="ARBA" id="ARBA00002841"/>
    </source>
</evidence>
<comment type="subcellular location">
    <subcellularLocation>
        <location evidence="2 10">Cell membrane</location>
        <topology evidence="2 10">Lipid-anchor</topology>
    </subcellularLocation>
</comment>
<dbReference type="PANTHER" id="PTHR30570">
    <property type="entry name" value="PERIPLASMIC PHOSPHATE BINDING COMPONENT OF PHOSPHATE ABC TRANSPORTER"/>
    <property type="match status" value="1"/>
</dbReference>
<keyword evidence="7" id="KW-0732">Signal</keyword>
<proteinExistence type="inferred from homology"/>
<dbReference type="EMBL" id="CP016379">
    <property type="protein sequence ID" value="AZR74466.1"/>
    <property type="molecule type" value="Genomic_DNA"/>
</dbReference>
<dbReference type="RefSeq" id="WP_127017825.1">
    <property type="nucleotide sequence ID" value="NZ_CP016379.1"/>
</dbReference>
<protein>
    <recommendedName>
        <fullName evidence="10">Phosphate-binding protein</fullName>
    </recommendedName>
</protein>
<evidence type="ECO:0000256" key="10">
    <source>
        <dbReference type="RuleBase" id="RU367119"/>
    </source>
</evidence>
<dbReference type="PANTHER" id="PTHR30570:SF1">
    <property type="entry name" value="PHOSPHATE-BINDING PROTEIN PSTS"/>
    <property type="match status" value="1"/>
</dbReference>
<dbReference type="OrthoDB" id="9790048at2"/>
<reference evidence="13 14" key="1">
    <citation type="submission" date="2016-07" db="EMBL/GenBank/DDBJ databases">
        <title>Genome and transcriptome analysis of iron-reducing fermentative bacteria Anoxybacter fermentans.</title>
        <authorList>
            <person name="Zeng X."/>
            <person name="Shao Z."/>
        </authorList>
    </citation>
    <scope>NUCLEOTIDE SEQUENCE [LARGE SCALE GENOMIC DNA]</scope>
    <source>
        <strain evidence="13 14">DY22613</strain>
    </source>
</reference>
<evidence type="ECO:0000256" key="9">
    <source>
        <dbReference type="ARBA" id="ARBA00023288"/>
    </source>
</evidence>
<dbReference type="SUPFAM" id="SSF53850">
    <property type="entry name" value="Periplasmic binding protein-like II"/>
    <property type="match status" value="1"/>
</dbReference>
<dbReference type="Gene3D" id="3.40.190.10">
    <property type="entry name" value="Periplasmic binding protein-like II"/>
    <property type="match status" value="2"/>
</dbReference>
<evidence type="ECO:0000256" key="4">
    <source>
        <dbReference type="ARBA" id="ARBA00011529"/>
    </source>
</evidence>
<dbReference type="Pfam" id="PF12849">
    <property type="entry name" value="PBP_like_2"/>
    <property type="match status" value="1"/>
</dbReference>
<keyword evidence="6 10" id="KW-0592">Phosphate transport</keyword>
<feature type="domain" description="PBP" evidence="12">
    <location>
        <begin position="39"/>
        <end position="285"/>
    </location>
</feature>
<comment type="subunit">
    <text evidence="4 10">The complex is composed of two ATP-binding proteins (PstB), two transmembrane proteins (PstC and PstA) and a solute-binding protein (PstS).</text>
</comment>